<dbReference type="AlphaFoldDB" id="X1ARI0"/>
<feature type="non-terminal residue" evidence="1">
    <location>
        <position position="1"/>
    </location>
</feature>
<accession>X1ARI0</accession>
<sequence>DYDAPGPTLWTEPTVRQFADVLEGLVDQGYLVWKTYILQVEPTEKGEKFIADNQAELDNLPKVDDSREWFKQQRKKMAL</sequence>
<name>X1ARI0_9ZZZZ</name>
<proteinExistence type="predicted"/>
<comment type="caution">
    <text evidence="1">The sequence shown here is derived from an EMBL/GenBank/DDBJ whole genome shotgun (WGS) entry which is preliminary data.</text>
</comment>
<organism evidence="1">
    <name type="scientific">marine sediment metagenome</name>
    <dbReference type="NCBI Taxonomy" id="412755"/>
    <lineage>
        <taxon>unclassified sequences</taxon>
        <taxon>metagenomes</taxon>
        <taxon>ecological metagenomes</taxon>
    </lineage>
</organism>
<reference evidence="1" key="1">
    <citation type="journal article" date="2014" name="Front. Microbiol.">
        <title>High frequency of phylogenetically diverse reductive dehalogenase-homologous genes in deep subseafloor sedimentary metagenomes.</title>
        <authorList>
            <person name="Kawai M."/>
            <person name="Futagami T."/>
            <person name="Toyoda A."/>
            <person name="Takaki Y."/>
            <person name="Nishi S."/>
            <person name="Hori S."/>
            <person name="Arai W."/>
            <person name="Tsubouchi T."/>
            <person name="Morono Y."/>
            <person name="Uchiyama I."/>
            <person name="Ito T."/>
            <person name="Fujiyama A."/>
            <person name="Inagaki F."/>
            <person name="Takami H."/>
        </authorList>
    </citation>
    <scope>NUCLEOTIDE SEQUENCE</scope>
    <source>
        <strain evidence="1">Expedition CK06-06</strain>
    </source>
</reference>
<protein>
    <submittedName>
        <fullName evidence="1">Uncharacterized protein</fullName>
    </submittedName>
</protein>
<gene>
    <name evidence="1" type="ORF">S01H4_14543</name>
</gene>
<evidence type="ECO:0000313" key="1">
    <source>
        <dbReference type="EMBL" id="GAG62451.1"/>
    </source>
</evidence>
<dbReference type="EMBL" id="BART01006378">
    <property type="protein sequence ID" value="GAG62451.1"/>
    <property type="molecule type" value="Genomic_DNA"/>
</dbReference>